<evidence type="ECO:0000313" key="2">
    <source>
        <dbReference type="Proteomes" id="UP001458880"/>
    </source>
</evidence>
<sequence length="85" mass="9962">MSTLKIRWGWLKLLAPAGKVERLCYLLVYIQSVTFHVVPILNKESHRIFETVIRSKHERRARFRDLNLFGVVVSIEIRTRGERGG</sequence>
<keyword evidence="2" id="KW-1185">Reference proteome</keyword>
<gene>
    <name evidence="1" type="ORF">QE152_g7545</name>
</gene>
<comment type="caution">
    <text evidence="1">The sequence shown here is derived from an EMBL/GenBank/DDBJ whole genome shotgun (WGS) entry which is preliminary data.</text>
</comment>
<dbReference type="EMBL" id="JASPKY010000055">
    <property type="protein sequence ID" value="KAK9744728.1"/>
    <property type="molecule type" value="Genomic_DNA"/>
</dbReference>
<dbReference type="Proteomes" id="UP001458880">
    <property type="component" value="Unassembled WGS sequence"/>
</dbReference>
<dbReference type="AlphaFoldDB" id="A0AAW1MD92"/>
<proteinExistence type="predicted"/>
<name>A0AAW1MD92_POPJA</name>
<protein>
    <recommendedName>
        <fullName evidence="3">Secreted protein</fullName>
    </recommendedName>
</protein>
<reference evidence="1 2" key="1">
    <citation type="journal article" date="2024" name="BMC Genomics">
        <title>De novo assembly and annotation of Popillia japonica's genome with initial clues to its potential as an invasive pest.</title>
        <authorList>
            <person name="Cucini C."/>
            <person name="Boschi S."/>
            <person name="Funari R."/>
            <person name="Cardaioli E."/>
            <person name="Iannotti N."/>
            <person name="Marturano G."/>
            <person name="Paoli F."/>
            <person name="Bruttini M."/>
            <person name="Carapelli A."/>
            <person name="Frati F."/>
            <person name="Nardi F."/>
        </authorList>
    </citation>
    <scope>NUCLEOTIDE SEQUENCE [LARGE SCALE GENOMIC DNA]</scope>
    <source>
        <strain evidence="1">DMR45628</strain>
    </source>
</reference>
<evidence type="ECO:0008006" key="3">
    <source>
        <dbReference type="Google" id="ProtNLM"/>
    </source>
</evidence>
<evidence type="ECO:0000313" key="1">
    <source>
        <dbReference type="EMBL" id="KAK9744728.1"/>
    </source>
</evidence>
<organism evidence="1 2">
    <name type="scientific">Popillia japonica</name>
    <name type="common">Japanese beetle</name>
    <dbReference type="NCBI Taxonomy" id="7064"/>
    <lineage>
        <taxon>Eukaryota</taxon>
        <taxon>Metazoa</taxon>
        <taxon>Ecdysozoa</taxon>
        <taxon>Arthropoda</taxon>
        <taxon>Hexapoda</taxon>
        <taxon>Insecta</taxon>
        <taxon>Pterygota</taxon>
        <taxon>Neoptera</taxon>
        <taxon>Endopterygota</taxon>
        <taxon>Coleoptera</taxon>
        <taxon>Polyphaga</taxon>
        <taxon>Scarabaeiformia</taxon>
        <taxon>Scarabaeidae</taxon>
        <taxon>Rutelinae</taxon>
        <taxon>Popillia</taxon>
    </lineage>
</organism>
<accession>A0AAW1MD92</accession>